<dbReference type="SMART" id="SM00248">
    <property type="entry name" value="ANK"/>
    <property type="match status" value="1"/>
</dbReference>
<evidence type="ECO:0000313" key="1">
    <source>
        <dbReference type="EMBL" id="RUO96089.1"/>
    </source>
</evidence>
<dbReference type="AlphaFoldDB" id="A0A433A0C7"/>
<dbReference type="OrthoDB" id="539213at2759"/>
<dbReference type="InterPro" id="IPR036770">
    <property type="entry name" value="Ankyrin_rpt-contain_sf"/>
</dbReference>
<gene>
    <name evidence="1" type="ORF">BC936DRAFT_142650</name>
</gene>
<comment type="caution">
    <text evidence="1">The sequence shown here is derived from an EMBL/GenBank/DDBJ whole genome shotgun (WGS) entry which is preliminary data.</text>
</comment>
<keyword evidence="2" id="KW-1185">Reference proteome</keyword>
<evidence type="ECO:0000313" key="2">
    <source>
        <dbReference type="Proteomes" id="UP000268093"/>
    </source>
</evidence>
<protein>
    <submittedName>
        <fullName evidence="1">Uncharacterized protein</fullName>
    </submittedName>
</protein>
<dbReference type="Pfam" id="PF12796">
    <property type="entry name" value="Ank_2"/>
    <property type="match status" value="1"/>
</dbReference>
<name>A0A433A0C7_9FUNG</name>
<accession>A0A433A0C7</accession>
<dbReference type="Proteomes" id="UP000268093">
    <property type="component" value="Unassembled WGS sequence"/>
</dbReference>
<dbReference type="SUPFAM" id="SSF48403">
    <property type="entry name" value="Ankyrin repeat"/>
    <property type="match status" value="1"/>
</dbReference>
<organism evidence="1 2">
    <name type="scientific">Jimgerdemannia flammicorona</name>
    <dbReference type="NCBI Taxonomy" id="994334"/>
    <lineage>
        <taxon>Eukaryota</taxon>
        <taxon>Fungi</taxon>
        <taxon>Fungi incertae sedis</taxon>
        <taxon>Mucoromycota</taxon>
        <taxon>Mucoromycotina</taxon>
        <taxon>Endogonomycetes</taxon>
        <taxon>Endogonales</taxon>
        <taxon>Endogonaceae</taxon>
        <taxon>Jimgerdemannia</taxon>
    </lineage>
</organism>
<reference evidence="1 2" key="1">
    <citation type="journal article" date="2018" name="New Phytol.">
        <title>Phylogenomics of Endogonaceae and evolution of mycorrhizas within Mucoromycota.</title>
        <authorList>
            <person name="Chang Y."/>
            <person name="Desiro A."/>
            <person name="Na H."/>
            <person name="Sandor L."/>
            <person name="Lipzen A."/>
            <person name="Clum A."/>
            <person name="Barry K."/>
            <person name="Grigoriev I.V."/>
            <person name="Martin F.M."/>
            <person name="Stajich J.E."/>
            <person name="Smith M.E."/>
            <person name="Bonito G."/>
            <person name="Spatafora J.W."/>
        </authorList>
    </citation>
    <scope>NUCLEOTIDE SEQUENCE [LARGE SCALE GENOMIC DNA]</scope>
    <source>
        <strain evidence="1 2">GMNB39</strain>
    </source>
</reference>
<sequence length="105" mass="11545">MNLCKAANANDPTSLHLLLQNGANANHSVHWRTTLTRCPMVKDLGEHMLEDHQYDALPLHVAIMAGAEDAMKILIAAGADVNAKDGRGRSALFPFKHFWFLANLV</sequence>
<dbReference type="PROSITE" id="PS50297">
    <property type="entry name" value="ANK_REP_REGION"/>
    <property type="match status" value="1"/>
</dbReference>
<dbReference type="PROSITE" id="PS50088">
    <property type="entry name" value="ANK_REPEAT"/>
    <property type="match status" value="1"/>
</dbReference>
<dbReference type="Gene3D" id="1.25.40.20">
    <property type="entry name" value="Ankyrin repeat-containing domain"/>
    <property type="match status" value="1"/>
</dbReference>
<dbReference type="EMBL" id="RBNI01023462">
    <property type="protein sequence ID" value="RUO96089.1"/>
    <property type="molecule type" value="Genomic_DNA"/>
</dbReference>
<proteinExistence type="predicted"/>
<dbReference type="InterPro" id="IPR002110">
    <property type="entry name" value="Ankyrin_rpt"/>
</dbReference>